<dbReference type="EMBL" id="CP100355">
    <property type="protein sequence ID" value="UTF53830.1"/>
    <property type="molecule type" value="Genomic_DNA"/>
</dbReference>
<dbReference type="SMART" id="SM00564">
    <property type="entry name" value="PQQ"/>
    <property type="match status" value="6"/>
</dbReference>
<gene>
    <name evidence="2" type="ORF">NGM29_00665</name>
</gene>
<accession>A0A9E7SUU2</accession>
<dbReference type="InterPro" id="IPR015943">
    <property type="entry name" value="WD40/YVTN_repeat-like_dom_sf"/>
</dbReference>
<evidence type="ECO:0000259" key="1">
    <source>
        <dbReference type="Pfam" id="PF13360"/>
    </source>
</evidence>
<dbReference type="PANTHER" id="PTHR34512">
    <property type="entry name" value="CELL SURFACE PROTEIN"/>
    <property type="match status" value="1"/>
</dbReference>
<proteinExistence type="predicted"/>
<dbReference type="InterPro" id="IPR018391">
    <property type="entry name" value="PQQ_b-propeller_rpt"/>
</dbReference>
<evidence type="ECO:0000313" key="2">
    <source>
        <dbReference type="EMBL" id="UTF53830.1"/>
    </source>
</evidence>
<reference evidence="2" key="1">
    <citation type="submission" date="2022-06" db="EMBL/GenBank/DDBJ databases">
        <title>Diverse halophilic archaea isolated from saline environments.</title>
        <authorList>
            <person name="Cui H.-L."/>
        </authorList>
    </citation>
    <scope>NUCLEOTIDE SEQUENCE</scope>
    <source>
        <strain evidence="2">WLHS1</strain>
    </source>
</reference>
<keyword evidence="3" id="KW-1185">Reference proteome</keyword>
<protein>
    <submittedName>
        <fullName evidence="2">PQQ-binding-like beta-propeller repeat protein</fullName>
    </submittedName>
</protein>
<organism evidence="2 3">
    <name type="scientific">Natronosalvus rutilus</name>
    <dbReference type="NCBI Taxonomy" id="2953753"/>
    <lineage>
        <taxon>Archaea</taxon>
        <taxon>Methanobacteriati</taxon>
        <taxon>Methanobacteriota</taxon>
        <taxon>Stenosarchaea group</taxon>
        <taxon>Halobacteria</taxon>
        <taxon>Halobacteriales</taxon>
        <taxon>Natrialbaceae</taxon>
        <taxon>Natronosalvus</taxon>
    </lineage>
</organism>
<dbReference type="RefSeq" id="WP_254158350.1">
    <property type="nucleotide sequence ID" value="NZ_CP100355.1"/>
</dbReference>
<dbReference type="SUPFAM" id="SSF50998">
    <property type="entry name" value="Quinoprotein alcohol dehydrogenase-like"/>
    <property type="match status" value="1"/>
</dbReference>
<dbReference type="KEGG" id="sawl:NGM29_00665"/>
<sequence>MTEWNQYRGDERKTARLEVDASLEGLHRKPVERWTADLRGPVACPPVVDRDGVYVATTEGTVTALDFQGRRRWVYETDASTHLTPAVDGYVYCCLEDALVALEAETGDPVWTREATELYTTPPTLAGNLLLVGDAEGITAIHAETGEAIWTNDLEAPPVGAIAVDDERVYVAVQDESVSAMDLDSGEDVWRVPADGVVVGGPTLADDRAYVADESGTVLALDAETGQTWFTYKIDGAFTLAPTVLEGADTLFVAADDDTLHVTDTTFGNRKLRGLLFSKPGLPLDDTPATDPIVVGDTVLVGDQSGGLYGVDTDGPDFRWHLPLEAGIASTPAPAFEVDSFDNEPSSVRLFIGDEVGRLRCLAWDADQ</sequence>
<dbReference type="Proteomes" id="UP001056855">
    <property type="component" value="Chromosome"/>
</dbReference>
<feature type="domain" description="Pyrrolo-quinoline quinone repeat" evidence="1">
    <location>
        <begin position="32"/>
        <end position="81"/>
    </location>
</feature>
<dbReference type="AlphaFoldDB" id="A0A9E7SUU2"/>
<dbReference type="PANTHER" id="PTHR34512:SF30">
    <property type="entry name" value="OUTER MEMBRANE PROTEIN ASSEMBLY FACTOR BAMB"/>
    <property type="match status" value="1"/>
</dbReference>
<evidence type="ECO:0000313" key="3">
    <source>
        <dbReference type="Proteomes" id="UP001056855"/>
    </source>
</evidence>
<dbReference type="Pfam" id="PF13360">
    <property type="entry name" value="PQQ_2"/>
    <property type="match status" value="2"/>
</dbReference>
<dbReference type="GeneID" id="73288513"/>
<dbReference type="InterPro" id="IPR011047">
    <property type="entry name" value="Quinoprotein_ADH-like_sf"/>
</dbReference>
<feature type="domain" description="Pyrrolo-quinoline quinone repeat" evidence="1">
    <location>
        <begin position="175"/>
        <end position="327"/>
    </location>
</feature>
<name>A0A9E7SUU2_9EURY</name>
<dbReference type="InterPro" id="IPR002372">
    <property type="entry name" value="PQQ_rpt_dom"/>
</dbReference>
<dbReference type="Gene3D" id="2.130.10.10">
    <property type="entry name" value="YVTN repeat-like/Quinoprotein amine dehydrogenase"/>
    <property type="match status" value="2"/>
</dbReference>